<comment type="caution">
    <text evidence="1">The sequence shown here is derived from an EMBL/GenBank/DDBJ whole genome shotgun (WGS) entry which is preliminary data.</text>
</comment>
<evidence type="ECO:0000313" key="4">
    <source>
        <dbReference type="Proteomes" id="UP000264294"/>
    </source>
</evidence>
<protein>
    <submittedName>
        <fullName evidence="1">Uncharacterized protein</fullName>
    </submittedName>
</protein>
<organism evidence="1 3">
    <name type="scientific">Bacillus clarus</name>
    <dbReference type="NCBI Taxonomy" id="2338372"/>
    <lineage>
        <taxon>Bacteria</taxon>
        <taxon>Bacillati</taxon>
        <taxon>Bacillota</taxon>
        <taxon>Bacilli</taxon>
        <taxon>Bacillales</taxon>
        <taxon>Bacillaceae</taxon>
        <taxon>Bacillus</taxon>
        <taxon>Bacillus cereus group</taxon>
    </lineage>
</organism>
<dbReference type="AlphaFoldDB" id="A0A090Z868"/>
<dbReference type="EMBL" id="JMQC01000005">
    <property type="protein sequence ID" value="KFN06420.1"/>
    <property type="molecule type" value="Genomic_DNA"/>
</dbReference>
<accession>A0A090Z868</accession>
<dbReference type="RefSeq" id="WP_042978634.1">
    <property type="nucleotide sequence ID" value="NZ_JMQC01000005.1"/>
</dbReference>
<dbReference type="Proteomes" id="UP000264294">
    <property type="component" value="Unassembled WGS sequence"/>
</dbReference>
<keyword evidence="4" id="KW-1185">Reference proteome</keyword>
<gene>
    <name evidence="2" type="ORF">D0U04_29405</name>
    <name evidence="1" type="ORF">DJ93_6083</name>
</gene>
<sequence length="90" mass="10747">MSEVSMETVIKGKHQSDLLKHLEKIGISLMSQREDLLEQWEKEGHKEESIFEDDIKFVEELMNRNEELMFDVKVELITIMDKIHHQKMGY</sequence>
<evidence type="ECO:0000313" key="1">
    <source>
        <dbReference type="EMBL" id="KFN06420.1"/>
    </source>
</evidence>
<dbReference type="Proteomes" id="UP000029389">
    <property type="component" value="Unassembled WGS sequence"/>
</dbReference>
<evidence type="ECO:0000313" key="2">
    <source>
        <dbReference type="EMBL" id="RFT61956.1"/>
    </source>
</evidence>
<name>A0A090Z868_9BACI</name>
<dbReference type="EMBL" id="QVOD01000084">
    <property type="protein sequence ID" value="RFT61956.1"/>
    <property type="molecule type" value="Genomic_DNA"/>
</dbReference>
<dbReference type="PATRIC" id="fig|1405.8.peg.32"/>
<reference evidence="2 4" key="2">
    <citation type="submission" date="2018-08" db="EMBL/GenBank/DDBJ databases">
        <title>Bacillus clarus sp. nov. strain PS00077A.</title>
        <authorList>
            <person name="Mendez Acevedo M."/>
            <person name="Carroll L."/>
            <person name="Mukherjee M."/>
            <person name="Wiedmann M."/>
            <person name="Kovac J."/>
        </authorList>
    </citation>
    <scope>NUCLEOTIDE SEQUENCE [LARGE SCALE GENOMIC DNA]</scope>
    <source>
        <strain evidence="2 4">PS00077A</strain>
    </source>
</reference>
<proteinExistence type="predicted"/>
<reference evidence="1 3" key="1">
    <citation type="submission" date="2014-04" db="EMBL/GenBank/DDBJ databases">
        <authorList>
            <person name="Bishop-Lilly K.A."/>
            <person name="Broomall S.M."/>
            <person name="Chain P.S."/>
            <person name="Chertkov O."/>
            <person name="Coyne S.R."/>
            <person name="Daligault H.E."/>
            <person name="Davenport K.W."/>
            <person name="Erkkila T."/>
            <person name="Frey K.G."/>
            <person name="Gibbons H.S."/>
            <person name="Gu W."/>
            <person name="Jaissle J."/>
            <person name="Johnson S.L."/>
            <person name="Koroleva G.I."/>
            <person name="Ladner J.T."/>
            <person name="Lo C.-C."/>
            <person name="Minogue T.D."/>
            <person name="Munk C."/>
            <person name="Palacios G.F."/>
            <person name="Redden C.L."/>
            <person name="Rosenzweig C.N."/>
            <person name="Scholz M.B."/>
            <person name="Teshima H."/>
            <person name="Xu Y."/>
        </authorList>
    </citation>
    <scope>NUCLEOTIDE SEQUENCE [LARGE SCALE GENOMIC DNA]</scope>
    <source>
        <strain evidence="1 3">BHP</strain>
    </source>
</reference>
<evidence type="ECO:0000313" key="3">
    <source>
        <dbReference type="Proteomes" id="UP000029389"/>
    </source>
</evidence>